<comment type="caution">
    <text evidence="1">The sequence shown here is derived from an EMBL/GenBank/DDBJ whole genome shotgun (WGS) entry which is preliminary data.</text>
</comment>
<dbReference type="RefSeq" id="WP_271916128.1">
    <property type="nucleotide sequence ID" value="NZ_JAQNDO010000001.1"/>
</dbReference>
<protein>
    <submittedName>
        <fullName evidence="1">Uncharacterized protein</fullName>
    </submittedName>
</protein>
<gene>
    <name evidence="1" type="ORF">POL67_06155</name>
</gene>
<accession>A0ABT5EJK8</accession>
<name>A0ABT5EJK8_9BACT</name>
<keyword evidence="2" id="KW-1185">Reference proteome</keyword>
<evidence type="ECO:0000313" key="2">
    <source>
        <dbReference type="Proteomes" id="UP001221411"/>
    </source>
</evidence>
<dbReference type="EMBL" id="JAQNDO010000001">
    <property type="protein sequence ID" value="MDC0740921.1"/>
    <property type="molecule type" value="Genomic_DNA"/>
</dbReference>
<evidence type="ECO:0000313" key="1">
    <source>
        <dbReference type="EMBL" id="MDC0740921.1"/>
    </source>
</evidence>
<proteinExistence type="predicted"/>
<reference evidence="1 2" key="1">
    <citation type="submission" date="2022-11" db="EMBL/GenBank/DDBJ databases">
        <title>Minimal conservation of predation-associated metabolite biosynthetic gene clusters underscores biosynthetic potential of Myxococcota including descriptions for ten novel species: Archangium lansinium sp. nov., Myxococcus landrumus sp. nov., Nannocystis bai.</title>
        <authorList>
            <person name="Ahearne A."/>
            <person name="Stevens C."/>
            <person name="Dowd S."/>
        </authorList>
    </citation>
    <scope>NUCLEOTIDE SEQUENCE [LARGE SCALE GENOMIC DNA]</scope>
    <source>
        <strain evidence="1 2">RJM3</strain>
    </source>
</reference>
<sequence length="203" mass="22198">MTKDKETEGNASNRISDAGSREELVASFGAGYALQHLFDSIDGIRQAMDEGDVRFEQDIKACAVAAQYITEWFREKRVAFDDDLQPIAPATTLELSRLKTLHAEAMHMALDAIHGAAEVTEGIWSDPDFLPAIVNDMNIEAFGAGPPNRLWVGDRKTGQKVELVREVCARLASTGLLVDLEGFPASPFPRNPFPGIKGPSNKQ</sequence>
<organism evidence="1 2">
    <name type="scientific">Polyangium mundeleinium</name>
    <dbReference type="NCBI Taxonomy" id="2995306"/>
    <lineage>
        <taxon>Bacteria</taxon>
        <taxon>Pseudomonadati</taxon>
        <taxon>Myxococcota</taxon>
        <taxon>Polyangia</taxon>
        <taxon>Polyangiales</taxon>
        <taxon>Polyangiaceae</taxon>
        <taxon>Polyangium</taxon>
    </lineage>
</organism>
<dbReference type="Proteomes" id="UP001221411">
    <property type="component" value="Unassembled WGS sequence"/>
</dbReference>